<protein>
    <recommendedName>
        <fullName evidence="4">DUF1440 domain-containing protein</fullName>
    </recommendedName>
</protein>
<dbReference type="PATRIC" id="fig|1439726.3.peg.100"/>
<dbReference type="Proteomes" id="UP000094622">
    <property type="component" value="Unassembled WGS sequence"/>
</dbReference>
<comment type="caution">
    <text evidence="2">The sequence shown here is derived from an EMBL/GenBank/DDBJ whole genome shotgun (WGS) entry which is preliminary data.</text>
</comment>
<dbReference type="EMBL" id="MCRJ01000001">
    <property type="protein sequence ID" value="ODN72604.1"/>
    <property type="molecule type" value="Genomic_DNA"/>
</dbReference>
<gene>
    <name evidence="2" type="ORF">A6302_00096</name>
</gene>
<organism evidence="2 3">
    <name type="scientific">Methylobrevis pamukkalensis</name>
    <dbReference type="NCBI Taxonomy" id="1439726"/>
    <lineage>
        <taxon>Bacteria</taxon>
        <taxon>Pseudomonadati</taxon>
        <taxon>Pseudomonadota</taxon>
        <taxon>Alphaproteobacteria</taxon>
        <taxon>Hyphomicrobiales</taxon>
        <taxon>Pleomorphomonadaceae</taxon>
        <taxon>Methylobrevis</taxon>
    </lineage>
</organism>
<accession>A0A1E3H8J1</accession>
<dbReference type="AlphaFoldDB" id="A0A1E3H8J1"/>
<keyword evidence="1" id="KW-0812">Transmembrane</keyword>
<feature type="transmembrane region" description="Helical" evidence="1">
    <location>
        <begin position="62"/>
        <end position="87"/>
    </location>
</feature>
<evidence type="ECO:0000313" key="3">
    <source>
        <dbReference type="Proteomes" id="UP000094622"/>
    </source>
</evidence>
<evidence type="ECO:0000313" key="2">
    <source>
        <dbReference type="EMBL" id="ODN72604.1"/>
    </source>
</evidence>
<name>A0A1E3H8J1_9HYPH</name>
<keyword evidence="3" id="KW-1185">Reference proteome</keyword>
<evidence type="ECO:0008006" key="4">
    <source>
        <dbReference type="Google" id="ProtNLM"/>
    </source>
</evidence>
<reference evidence="2 3" key="1">
    <citation type="submission" date="2016-07" db="EMBL/GenBank/DDBJ databases">
        <title>Draft Genome Sequence of Methylobrevis pamukkalensis PK2.</title>
        <authorList>
            <person name="Vasilenko O.V."/>
            <person name="Doronina N.V."/>
            <person name="Shmareva M.N."/>
            <person name="Tarlachkov S.V."/>
            <person name="Mustakhimov I."/>
            <person name="Trotsenko Y.A."/>
        </authorList>
    </citation>
    <scope>NUCLEOTIDE SEQUENCE [LARGE SCALE GENOMIC DNA]</scope>
    <source>
        <strain evidence="2 3">PK2</strain>
    </source>
</reference>
<keyword evidence="1" id="KW-0472">Membrane</keyword>
<feature type="transmembrane region" description="Helical" evidence="1">
    <location>
        <begin position="133"/>
        <end position="155"/>
    </location>
</feature>
<keyword evidence="1" id="KW-1133">Transmembrane helix</keyword>
<proteinExistence type="predicted"/>
<evidence type="ECO:0000256" key="1">
    <source>
        <dbReference type="SAM" id="Phobius"/>
    </source>
</evidence>
<feature type="transmembrane region" description="Helical" evidence="1">
    <location>
        <begin position="99"/>
        <end position="121"/>
    </location>
</feature>
<dbReference type="OrthoDB" id="7347542at2"/>
<sequence length="161" mass="17370">MSMSDVPKQQVFPMLRPGLASIILAAGLAADIAWEVWARLITPLLVGGPLQPAALVQSVFGLNNLLLAEAIHAVVGIVFYPIGYLFIARPLQRLIVPGLPWLLTGIGFGTGLWVFALYVMAHLFAGLPAFLGFIPLTWASLVGHILFGVVVAFVVRRMERA</sequence>